<protein>
    <submittedName>
        <fullName evidence="5">HTH-type transcriptional regulator BetI</fullName>
    </submittedName>
</protein>
<accession>A0A1J5QSV5</accession>
<reference evidence="5" key="1">
    <citation type="submission" date="2016-10" db="EMBL/GenBank/DDBJ databases">
        <title>Sequence of Gallionella enrichment culture.</title>
        <authorList>
            <person name="Poehlein A."/>
            <person name="Muehling M."/>
            <person name="Daniel R."/>
        </authorList>
    </citation>
    <scope>NUCLEOTIDE SEQUENCE</scope>
</reference>
<name>A0A1J5QSV5_9ZZZZ</name>
<evidence type="ECO:0000256" key="1">
    <source>
        <dbReference type="ARBA" id="ARBA00023015"/>
    </source>
</evidence>
<dbReference type="PRINTS" id="PR00455">
    <property type="entry name" value="HTHTETR"/>
</dbReference>
<evidence type="ECO:0000256" key="3">
    <source>
        <dbReference type="ARBA" id="ARBA00023163"/>
    </source>
</evidence>
<evidence type="ECO:0000256" key="2">
    <source>
        <dbReference type="ARBA" id="ARBA00023125"/>
    </source>
</evidence>
<keyword evidence="2" id="KW-0238">DNA-binding</keyword>
<evidence type="ECO:0000259" key="4">
    <source>
        <dbReference type="PROSITE" id="PS50977"/>
    </source>
</evidence>
<dbReference type="EMBL" id="MLJW01001298">
    <property type="protein sequence ID" value="OIQ78981.1"/>
    <property type="molecule type" value="Genomic_DNA"/>
</dbReference>
<keyword evidence="3" id="KW-0804">Transcription</keyword>
<dbReference type="InterPro" id="IPR050109">
    <property type="entry name" value="HTH-type_TetR-like_transc_reg"/>
</dbReference>
<feature type="domain" description="HTH tetR-type" evidence="4">
    <location>
        <begin position="2"/>
        <end position="62"/>
    </location>
</feature>
<evidence type="ECO:0000313" key="5">
    <source>
        <dbReference type="EMBL" id="OIQ78981.1"/>
    </source>
</evidence>
<comment type="caution">
    <text evidence="5">The sequence shown here is derived from an EMBL/GenBank/DDBJ whole genome shotgun (WGS) entry which is preliminary data.</text>
</comment>
<dbReference type="PANTHER" id="PTHR30055:SF234">
    <property type="entry name" value="HTH-TYPE TRANSCRIPTIONAL REGULATOR BETI"/>
    <property type="match status" value="1"/>
</dbReference>
<dbReference type="InterPro" id="IPR001647">
    <property type="entry name" value="HTH_TetR"/>
</dbReference>
<dbReference type="GO" id="GO:0003700">
    <property type="term" value="F:DNA-binding transcription factor activity"/>
    <property type="evidence" value="ECO:0007669"/>
    <property type="project" value="TreeGrafter"/>
</dbReference>
<dbReference type="Gene3D" id="1.10.357.10">
    <property type="entry name" value="Tetracycline Repressor, domain 2"/>
    <property type="match status" value="1"/>
</dbReference>
<organism evidence="5">
    <name type="scientific">mine drainage metagenome</name>
    <dbReference type="NCBI Taxonomy" id="410659"/>
    <lineage>
        <taxon>unclassified sequences</taxon>
        <taxon>metagenomes</taxon>
        <taxon>ecological metagenomes</taxon>
    </lineage>
</organism>
<keyword evidence="1" id="KW-0805">Transcription regulation</keyword>
<dbReference type="InterPro" id="IPR009057">
    <property type="entry name" value="Homeodomain-like_sf"/>
</dbReference>
<gene>
    <name evidence="5" type="primary">betI_7</name>
    <name evidence="5" type="ORF">GALL_393040</name>
</gene>
<dbReference type="GO" id="GO:0000976">
    <property type="term" value="F:transcription cis-regulatory region binding"/>
    <property type="evidence" value="ECO:0007669"/>
    <property type="project" value="TreeGrafter"/>
</dbReference>
<dbReference type="SUPFAM" id="SSF46689">
    <property type="entry name" value="Homeodomain-like"/>
    <property type="match status" value="1"/>
</dbReference>
<dbReference type="AlphaFoldDB" id="A0A1J5QSV5"/>
<dbReference type="PANTHER" id="PTHR30055">
    <property type="entry name" value="HTH-TYPE TRANSCRIPTIONAL REGULATOR RUTR"/>
    <property type="match status" value="1"/>
</dbReference>
<proteinExistence type="predicted"/>
<sequence length="173" mass="18676">MLDTRDQILEAARELIVERGYDATSFAAIAERLGVTKAGVAYHFHPKQTLLLALLRPVATEVHALLAAPADRTVEGRRAFAVAYLDTLLAHREIVGLLVNDRAVQSDREIGERAGHLRDQALDRIATGGSPSELTLAWATLGAIHIGIWRTLDQPVEDVRPVLHAAVGALVGA</sequence>
<dbReference type="Pfam" id="PF00440">
    <property type="entry name" value="TetR_N"/>
    <property type="match status" value="1"/>
</dbReference>
<dbReference type="PROSITE" id="PS50977">
    <property type="entry name" value="HTH_TETR_2"/>
    <property type="match status" value="1"/>
</dbReference>